<accession>A0A8H3NJC2</accession>
<evidence type="ECO:0000256" key="7">
    <source>
        <dbReference type="SAM" id="MobiDB-lite"/>
    </source>
</evidence>
<dbReference type="GO" id="GO:0008270">
    <property type="term" value="F:zinc ion binding"/>
    <property type="evidence" value="ECO:0007669"/>
    <property type="project" value="InterPro"/>
</dbReference>
<dbReference type="Pfam" id="PF00172">
    <property type="entry name" value="Zn_clus"/>
    <property type="match status" value="1"/>
</dbReference>
<dbReference type="Gene3D" id="4.10.240.10">
    <property type="entry name" value="Zn(2)-C6 fungal-type DNA-binding domain"/>
    <property type="match status" value="1"/>
</dbReference>
<feature type="domain" description="Zn(2)-C6 fungal-type" evidence="8">
    <location>
        <begin position="12"/>
        <end position="41"/>
    </location>
</feature>
<evidence type="ECO:0000256" key="2">
    <source>
        <dbReference type="ARBA" id="ARBA00022723"/>
    </source>
</evidence>
<evidence type="ECO:0000256" key="5">
    <source>
        <dbReference type="ARBA" id="ARBA00023163"/>
    </source>
</evidence>
<dbReference type="CDD" id="cd00067">
    <property type="entry name" value="GAL4"/>
    <property type="match status" value="1"/>
</dbReference>
<keyword evidence="3" id="KW-0805">Transcription regulation</keyword>
<dbReference type="AlphaFoldDB" id="A0A8H3NJC2"/>
<evidence type="ECO:0000256" key="6">
    <source>
        <dbReference type="ARBA" id="ARBA00023242"/>
    </source>
</evidence>
<dbReference type="GO" id="GO:0003677">
    <property type="term" value="F:DNA binding"/>
    <property type="evidence" value="ECO:0007669"/>
    <property type="project" value="UniProtKB-KW"/>
</dbReference>
<comment type="caution">
    <text evidence="9">The sequence shown here is derived from an EMBL/GenBank/DDBJ whole genome shotgun (WGS) entry which is preliminary data.</text>
</comment>
<proteinExistence type="predicted"/>
<dbReference type="CDD" id="cd12148">
    <property type="entry name" value="fungal_TF_MHR"/>
    <property type="match status" value="1"/>
</dbReference>
<dbReference type="PANTHER" id="PTHR46910:SF3">
    <property type="entry name" value="HALOTOLERANCE PROTEIN 9-RELATED"/>
    <property type="match status" value="1"/>
</dbReference>
<sequence length="552" mass="62355">MPPDGLLPEQPACDFCHARKIKCNRQAPCDNCIDALVDCRRDRPRRSRRPKGSRISSLNRRLLALERATATLQSDPGPATDGGPFHDTVAQAATERESTDATNTGLYGRQSSNTGGSRQPTTALKDGLTQQTSEGARFLQRELESNVTMGQDRSVVLRRAIDFVSRISNSGDLSSVTSTFKSGTTGSDAEPHKFPPELLYMMTITPDPEPGVMKRSFWPDHISLETLENMCLSIMEEKEDRQTLICYRICVYMKAVTLISRLPRRDRSALVRRHLEQSKRQYEDEIHRALSELDFLRPPSLSFLQALLSGALFMQNQGDMSRSWTLTAFASRTLVSLNYHTIDKCVPSEGDMQDIYGALYICYYLDKILSVLLLRPPSLPRLKIKPADLVRLDPRLPLSACVKVMVCLGQIQDGVLDVLFIQNEKNDKVITVNALVQEMYHLRALMDEPSQPQCQKLAEETYFEWAAIEFGYYALLASVFHLQQRVVQGPLSRQECLHAARQSLVQLTKLQDEIAIDKNFLDEYPYFLTWQVFPPYIAVSCGVDCILSDYIA</sequence>
<protein>
    <recommendedName>
        <fullName evidence="8">Zn(2)-C6 fungal-type domain-containing protein</fullName>
    </recommendedName>
</protein>
<dbReference type="InterPro" id="IPR036864">
    <property type="entry name" value="Zn2-C6_fun-type_DNA-bd_sf"/>
</dbReference>
<reference evidence="9 10" key="1">
    <citation type="submission" date="2020-01" db="EMBL/GenBank/DDBJ databases">
        <title>Draft genome sequence of Aspergillus udagawae IFM 46972.</title>
        <authorList>
            <person name="Takahashi H."/>
            <person name="Yaguchi T."/>
        </authorList>
    </citation>
    <scope>NUCLEOTIDE SEQUENCE [LARGE SCALE GENOMIC DNA]</scope>
    <source>
        <strain evidence="9 10">IFM 46972</strain>
    </source>
</reference>
<name>A0A8H3NJC2_9EURO</name>
<dbReference type="PROSITE" id="PS50048">
    <property type="entry name" value="ZN2_CY6_FUNGAL_2"/>
    <property type="match status" value="1"/>
</dbReference>
<keyword evidence="6" id="KW-0539">Nucleus</keyword>
<evidence type="ECO:0000256" key="1">
    <source>
        <dbReference type="ARBA" id="ARBA00004123"/>
    </source>
</evidence>
<evidence type="ECO:0000259" key="8">
    <source>
        <dbReference type="PROSITE" id="PS50048"/>
    </source>
</evidence>
<dbReference type="SMART" id="SM00066">
    <property type="entry name" value="GAL4"/>
    <property type="match status" value="1"/>
</dbReference>
<dbReference type="GO" id="GO:0000981">
    <property type="term" value="F:DNA-binding transcription factor activity, RNA polymerase II-specific"/>
    <property type="evidence" value="ECO:0007669"/>
    <property type="project" value="InterPro"/>
</dbReference>
<feature type="compositionally biased region" description="Polar residues" evidence="7">
    <location>
        <begin position="100"/>
        <end position="133"/>
    </location>
</feature>
<gene>
    <name evidence="9" type="ORF">IFM46972_03067</name>
</gene>
<dbReference type="GO" id="GO:0005634">
    <property type="term" value="C:nucleus"/>
    <property type="evidence" value="ECO:0007669"/>
    <property type="project" value="UniProtKB-SubCell"/>
</dbReference>
<evidence type="ECO:0000313" key="10">
    <source>
        <dbReference type="Proteomes" id="UP000465221"/>
    </source>
</evidence>
<evidence type="ECO:0000313" key="9">
    <source>
        <dbReference type="EMBL" id="GFF30927.1"/>
    </source>
</evidence>
<evidence type="ECO:0000256" key="3">
    <source>
        <dbReference type="ARBA" id="ARBA00023015"/>
    </source>
</evidence>
<keyword evidence="5" id="KW-0804">Transcription</keyword>
<evidence type="ECO:0000256" key="4">
    <source>
        <dbReference type="ARBA" id="ARBA00023125"/>
    </source>
</evidence>
<feature type="region of interest" description="Disordered" evidence="7">
    <location>
        <begin position="93"/>
        <end position="133"/>
    </location>
</feature>
<keyword evidence="2" id="KW-0479">Metal-binding</keyword>
<dbReference type="EMBL" id="BLKC01000016">
    <property type="protein sequence ID" value="GFF30927.1"/>
    <property type="molecule type" value="Genomic_DNA"/>
</dbReference>
<dbReference type="InterPro" id="IPR050987">
    <property type="entry name" value="AtrR-like"/>
</dbReference>
<organism evidence="9 10">
    <name type="scientific">Aspergillus udagawae</name>
    <dbReference type="NCBI Taxonomy" id="91492"/>
    <lineage>
        <taxon>Eukaryota</taxon>
        <taxon>Fungi</taxon>
        <taxon>Dikarya</taxon>
        <taxon>Ascomycota</taxon>
        <taxon>Pezizomycotina</taxon>
        <taxon>Eurotiomycetes</taxon>
        <taxon>Eurotiomycetidae</taxon>
        <taxon>Eurotiales</taxon>
        <taxon>Aspergillaceae</taxon>
        <taxon>Aspergillus</taxon>
        <taxon>Aspergillus subgen. Fumigati</taxon>
    </lineage>
</organism>
<dbReference type="PANTHER" id="PTHR46910">
    <property type="entry name" value="TRANSCRIPTION FACTOR PDR1"/>
    <property type="match status" value="1"/>
</dbReference>
<dbReference type="Proteomes" id="UP000465221">
    <property type="component" value="Unassembled WGS sequence"/>
</dbReference>
<comment type="subcellular location">
    <subcellularLocation>
        <location evidence="1">Nucleus</location>
    </subcellularLocation>
</comment>
<keyword evidence="4" id="KW-0238">DNA-binding</keyword>
<dbReference type="InterPro" id="IPR001138">
    <property type="entry name" value="Zn2Cys6_DnaBD"/>
</dbReference>
<dbReference type="PROSITE" id="PS00463">
    <property type="entry name" value="ZN2_CY6_FUNGAL_1"/>
    <property type="match status" value="1"/>
</dbReference>
<dbReference type="SUPFAM" id="SSF57701">
    <property type="entry name" value="Zn2/Cys6 DNA-binding domain"/>
    <property type="match status" value="1"/>
</dbReference>